<keyword evidence="6 13" id="KW-0227">DNA damage</keyword>
<dbReference type="GO" id="GO:0006281">
    <property type="term" value="P:DNA repair"/>
    <property type="evidence" value="ECO:0007669"/>
    <property type="project" value="UniProtKB-UniRule"/>
</dbReference>
<dbReference type="GO" id="GO:0006310">
    <property type="term" value="P:DNA recombination"/>
    <property type="evidence" value="ECO:0007669"/>
    <property type="project" value="UniProtKB-UniRule"/>
</dbReference>
<dbReference type="AlphaFoldDB" id="F2LTL2"/>
<keyword evidence="5 13" id="KW-0255">Endonuclease</keyword>
<comment type="catalytic activity">
    <reaction evidence="12 13">
        <text>Endonucleolytic cleavage at a junction such as a reciprocal single-stranded crossover between two homologous DNA duplexes (Holliday junction).</text>
        <dbReference type="EC" id="3.1.21.10"/>
    </reaction>
</comment>
<keyword evidence="2 13" id="KW-0963">Cytoplasm</keyword>
<dbReference type="NCBIfam" id="TIGR00228">
    <property type="entry name" value="ruvC"/>
    <property type="match status" value="1"/>
</dbReference>
<reference evidence="15 16" key="1">
    <citation type="journal article" date="2011" name="Stand. Genomic Sci.">
        <title>Complete genome sequence of the thermophilic sulfur-reducer Hippea maritima type strain (MH(2)).</title>
        <authorList>
            <person name="Huntemann M."/>
            <person name="Lu M."/>
            <person name="Nolan M."/>
            <person name="Lapidus A."/>
            <person name="Lucas S."/>
            <person name="Hammon N."/>
            <person name="Deshpande S."/>
            <person name="Cheng J.F."/>
            <person name="Tapia R."/>
            <person name="Han C."/>
            <person name="Goodwin L."/>
            <person name="Pitluck S."/>
            <person name="Liolios K."/>
            <person name="Pagani I."/>
            <person name="Ivanova N."/>
            <person name="Ovchinikova G."/>
            <person name="Pati A."/>
            <person name="Chen A."/>
            <person name="Palaniappan K."/>
            <person name="Land M."/>
            <person name="Hauser L."/>
            <person name="Jeffries C.D."/>
            <person name="Detter J.C."/>
            <person name="Brambilla E.M."/>
            <person name="Rohde M."/>
            <person name="Spring S."/>
            <person name="Goker M."/>
            <person name="Woyke T."/>
            <person name="Bristow J."/>
            <person name="Eisen J.A."/>
            <person name="Markowitz V."/>
            <person name="Hugenholtz P."/>
            <person name="Kyrpides N.C."/>
            <person name="Klenk H.P."/>
            <person name="Mavromatis K."/>
        </authorList>
    </citation>
    <scope>NUCLEOTIDE SEQUENCE [LARGE SCALE GENOMIC DNA]</scope>
    <source>
        <strain evidence="16">ATCC 700847 / DSM 10411 / MH2</strain>
    </source>
</reference>
<dbReference type="SUPFAM" id="SSF53098">
    <property type="entry name" value="Ribonuclease H-like"/>
    <property type="match status" value="1"/>
</dbReference>
<evidence type="ECO:0000256" key="12">
    <source>
        <dbReference type="ARBA" id="ARBA00029354"/>
    </source>
</evidence>
<dbReference type="KEGG" id="hmr:Hipma_0360"/>
<evidence type="ECO:0000256" key="5">
    <source>
        <dbReference type="ARBA" id="ARBA00022759"/>
    </source>
</evidence>
<evidence type="ECO:0000256" key="4">
    <source>
        <dbReference type="ARBA" id="ARBA00022723"/>
    </source>
</evidence>
<dbReference type="InterPro" id="IPR002176">
    <property type="entry name" value="X-over_junc_endoDNase_RuvC"/>
</dbReference>
<protein>
    <recommendedName>
        <fullName evidence="13 14">Crossover junction endodeoxyribonuclease RuvC</fullName>
        <ecNumber evidence="13 14">3.1.21.10</ecNumber>
    </recommendedName>
    <alternativeName>
        <fullName evidence="13">Holliday junction nuclease RuvC</fullName>
    </alternativeName>
    <alternativeName>
        <fullName evidence="13">Holliday junction resolvase RuvC</fullName>
    </alternativeName>
</protein>
<organism evidence="15 16">
    <name type="scientific">Hippea maritima (strain ATCC 700847 / DSM 10411 / MH2)</name>
    <dbReference type="NCBI Taxonomy" id="760142"/>
    <lineage>
        <taxon>Bacteria</taxon>
        <taxon>Pseudomonadati</taxon>
        <taxon>Campylobacterota</taxon>
        <taxon>Desulfurellia</taxon>
        <taxon>Desulfurellales</taxon>
        <taxon>Hippeaceae</taxon>
        <taxon>Hippea</taxon>
    </lineage>
</organism>
<evidence type="ECO:0000256" key="1">
    <source>
        <dbReference type="ARBA" id="ARBA00009518"/>
    </source>
</evidence>
<evidence type="ECO:0000256" key="14">
    <source>
        <dbReference type="NCBIfam" id="TIGR00228"/>
    </source>
</evidence>
<dbReference type="RefSeq" id="WP_013681381.1">
    <property type="nucleotide sequence ID" value="NC_015318.1"/>
</dbReference>
<comment type="similarity">
    <text evidence="1 13">Belongs to the RuvC family.</text>
</comment>
<accession>F2LTL2</accession>
<dbReference type="PANTHER" id="PTHR30194">
    <property type="entry name" value="CROSSOVER JUNCTION ENDODEOXYRIBONUCLEASE RUVC"/>
    <property type="match status" value="1"/>
</dbReference>
<comment type="subunit">
    <text evidence="13">Homodimer which binds Holliday junction (HJ) DNA. The HJ becomes 2-fold symmetrical on binding to RuvC with unstacked arms; it has a different conformation from HJ DNA in complex with RuvA. In the full resolvosome a probable DNA-RuvA(4)-RuvB(12)-RuvC(2) complex forms which resolves the HJ.</text>
</comment>
<gene>
    <name evidence="13" type="primary">ruvC</name>
    <name evidence="15" type="ordered locus">Hipma_0360</name>
</gene>
<feature type="binding site" evidence="13">
    <location>
        <position position="64"/>
    </location>
    <ligand>
        <name>Mg(2+)</name>
        <dbReference type="ChEBI" id="CHEBI:18420"/>
        <label>2</label>
    </ligand>
</feature>
<dbReference type="GO" id="GO:0008821">
    <property type="term" value="F:crossover junction DNA endonuclease activity"/>
    <property type="evidence" value="ECO:0007669"/>
    <property type="project" value="UniProtKB-UniRule"/>
</dbReference>
<feature type="binding site" evidence="13">
    <location>
        <position position="137"/>
    </location>
    <ligand>
        <name>Mg(2+)</name>
        <dbReference type="ChEBI" id="CHEBI:18420"/>
        <label>1</label>
    </ligand>
</feature>
<dbReference type="OrthoDB" id="9805499at2"/>
<dbReference type="InterPro" id="IPR036397">
    <property type="entry name" value="RNaseH_sf"/>
</dbReference>
<keyword evidence="4 13" id="KW-0479">Metal-binding</keyword>
<evidence type="ECO:0000256" key="8">
    <source>
        <dbReference type="ARBA" id="ARBA00022842"/>
    </source>
</evidence>
<feature type="active site" evidence="13">
    <location>
        <position position="7"/>
    </location>
</feature>
<keyword evidence="8 13" id="KW-0460">Magnesium</keyword>
<feature type="active site" evidence="13">
    <location>
        <position position="137"/>
    </location>
</feature>
<dbReference type="CDD" id="cd16962">
    <property type="entry name" value="RuvC"/>
    <property type="match status" value="1"/>
</dbReference>
<evidence type="ECO:0000256" key="2">
    <source>
        <dbReference type="ARBA" id="ARBA00022490"/>
    </source>
</evidence>
<keyword evidence="3 13" id="KW-0540">Nuclease</keyword>
<keyword evidence="7 13" id="KW-0378">Hydrolase</keyword>
<dbReference type="PROSITE" id="PS01321">
    <property type="entry name" value="RUVC"/>
    <property type="match status" value="1"/>
</dbReference>
<dbReference type="EC" id="3.1.21.10" evidence="13 14"/>
<comment type="cofactor">
    <cofactor evidence="13">
        <name>Mg(2+)</name>
        <dbReference type="ChEBI" id="CHEBI:18420"/>
    </cofactor>
    <text evidence="13">Binds 2 Mg(2+) ion per subunit.</text>
</comment>
<dbReference type="Gene3D" id="3.30.420.10">
    <property type="entry name" value="Ribonuclease H-like superfamily/Ribonuclease H"/>
    <property type="match status" value="1"/>
</dbReference>
<dbReference type="EMBL" id="CP002606">
    <property type="protein sequence ID" value="AEA33337.1"/>
    <property type="molecule type" value="Genomic_DNA"/>
</dbReference>
<keyword evidence="11 13" id="KW-0234">DNA repair</keyword>
<dbReference type="GO" id="GO:0000287">
    <property type="term" value="F:magnesium ion binding"/>
    <property type="evidence" value="ECO:0007669"/>
    <property type="project" value="UniProtKB-UniRule"/>
</dbReference>
<feature type="active site" evidence="13">
    <location>
        <position position="64"/>
    </location>
</feature>
<dbReference type="STRING" id="760142.Hipma_0360"/>
<dbReference type="InParanoid" id="F2LTL2"/>
<reference evidence="16" key="2">
    <citation type="submission" date="2011-03" db="EMBL/GenBank/DDBJ databases">
        <title>The complete genome of Hippea maritima DSM 10411.</title>
        <authorList>
            <consortium name="US DOE Joint Genome Institute (JGI-PGF)"/>
            <person name="Lucas S."/>
            <person name="Copeland A."/>
            <person name="Lapidus A."/>
            <person name="Bruce D."/>
            <person name="Goodwin L."/>
            <person name="Pitluck S."/>
            <person name="Peters L."/>
            <person name="Kyrpides N."/>
            <person name="Mavromatis K."/>
            <person name="Pagani I."/>
            <person name="Ivanova N."/>
            <person name="Mikhailova N."/>
            <person name="Lu M."/>
            <person name="Detter J.C."/>
            <person name="Tapia R."/>
            <person name="Han C."/>
            <person name="Land M."/>
            <person name="Hauser L."/>
            <person name="Markowitz V."/>
            <person name="Cheng J.-F."/>
            <person name="Hugenholtz P."/>
            <person name="Woyke T."/>
            <person name="Wu D."/>
            <person name="Spring S."/>
            <person name="Schroeder M."/>
            <person name="Brambilla E."/>
            <person name="Klenk H.-P."/>
            <person name="Eisen J.A."/>
        </authorList>
    </citation>
    <scope>NUCLEOTIDE SEQUENCE [LARGE SCALE GENOMIC DNA]</scope>
    <source>
        <strain evidence="16">ATCC 700847 / DSM 10411 / MH2</strain>
    </source>
</reference>
<evidence type="ECO:0000256" key="3">
    <source>
        <dbReference type="ARBA" id="ARBA00022722"/>
    </source>
</evidence>
<dbReference type="Proteomes" id="UP000008139">
    <property type="component" value="Chromosome"/>
</dbReference>
<sequence>MLILGVDPGSSITACGFIDPTTKKTDFDFIKFKQKTSQEEKIFGVFEFLDNAIKNFKPNEVVVESPFYSVNIKSAMVLSEIKAAVIIAAKQNNLKVFQYTPRQIKQAICGYGAADKNQVRFVLEKTLNINLKDEPLDVSDALAVALTHIYTKGL</sequence>
<evidence type="ECO:0000313" key="15">
    <source>
        <dbReference type="EMBL" id="AEA33337.1"/>
    </source>
</evidence>
<evidence type="ECO:0000256" key="6">
    <source>
        <dbReference type="ARBA" id="ARBA00022763"/>
    </source>
</evidence>
<feature type="binding site" evidence="13">
    <location>
        <position position="7"/>
    </location>
    <ligand>
        <name>Mg(2+)</name>
        <dbReference type="ChEBI" id="CHEBI:18420"/>
        <label>1</label>
    </ligand>
</feature>
<proteinExistence type="inferred from homology"/>
<dbReference type="InterPro" id="IPR020563">
    <property type="entry name" value="X-over_junc_endoDNase_Mg_BS"/>
</dbReference>
<dbReference type="GO" id="GO:0005737">
    <property type="term" value="C:cytoplasm"/>
    <property type="evidence" value="ECO:0007669"/>
    <property type="project" value="UniProtKB-SubCell"/>
</dbReference>
<dbReference type="PANTHER" id="PTHR30194:SF3">
    <property type="entry name" value="CROSSOVER JUNCTION ENDODEOXYRIBONUCLEASE RUVC"/>
    <property type="match status" value="1"/>
</dbReference>
<dbReference type="HAMAP" id="MF_00034">
    <property type="entry name" value="RuvC"/>
    <property type="match status" value="1"/>
</dbReference>
<evidence type="ECO:0000313" key="16">
    <source>
        <dbReference type="Proteomes" id="UP000008139"/>
    </source>
</evidence>
<keyword evidence="9 13" id="KW-0238">DNA-binding</keyword>
<dbReference type="GO" id="GO:0003677">
    <property type="term" value="F:DNA binding"/>
    <property type="evidence" value="ECO:0007669"/>
    <property type="project" value="UniProtKB-KW"/>
</dbReference>
<keyword evidence="10 13" id="KW-0233">DNA recombination</keyword>
<keyword evidence="16" id="KW-1185">Reference proteome</keyword>
<dbReference type="GO" id="GO:0048476">
    <property type="term" value="C:Holliday junction resolvase complex"/>
    <property type="evidence" value="ECO:0007669"/>
    <property type="project" value="UniProtKB-UniRule"/>
</dbReference>
<dbReference type="HOGENOM" id="CLU_091257_3_0_7"/>
<evidence type="ECO:0000256" key="9">
    <source>
        <dbReference type="ARBA" id="ARBA00023125"/>
    </source>
</evidence>
<comment type="subcellular location">
    <subcellularLocation>
        <location evidence="13">Cytoplasm</location>
    </subcellularLocation>
</comment>
<name>F2LTL2_HIPMA</name>
<evidence type="ECO:0000256" key="13">
    <source>
        <dbReference type="HAMAP-Rule" id="MF_00034"/>
    </source>
</evidence>
<dbReference type="Pfam" id="PF02075">
    <property type="entry name" value="RuvC"/>
    <property type="match status" value="1"/>
</dbReference>
<comment type="function">
    <text evidence="13">The RuvA-RuvB-RuvC complex processes Holliday junction (HJ) DNA during genetic recombination and DNA repair. Endonuclease that resolves HJ intermediates. Cleaves cruciform DNA by making single-stranded nicks across the HJ at symmetrical positions within the homologous arms, yielding a 5'-phosphate and a 3'-hydroxyl group; requires a central core of homology in the junction. The consensus cleavage sequence is 5'-(A/T)TT(C/G)-3'. Cleavage occurs on the 3'-side of the TT dinucleotide at the point of strand exchange. HJ branch migration catalyzed by RuvA-RuvB allows RuvC to scan DNA until it finds its consensus sequence, where it cleaves and resolves the cruciform DNA.</text>
</comment>
<dbReference type="FunCoup" id="F2LTL2">
    <property type="interactions" value="190"/>
</dbReference>
<dbReference type="PRINTS" id="PR00696">
    <property type="entry name" value="RSOLVASERUVC"/>
</dbReference>
<dbReference type="FunFam" id="3.30.420.10:FF:000002">
    <property type="entry name" value="Crossover junction endodeoxyribonuclease RuvC"/>
    <property type="match status" value="1"/>
</dbReference>
<evidence type="ECO:0000256" key="11">
    <source>
        <dbReference type="ARBA" id="ARBA00023204"/>
    </source>
</evidence>
<dbReference type="InterPro" id="IPR012337">
    <property type="entry name" value="RNaseH-like_sf"/>
</dbReference>
<dbReference type="eggNOG" id="COG0817">
    <property type="taxonomic scope" value="Bacteria"/>
</dbReference>
<evidence type="ECO:0000256" key="7">
    <source>
        <dbReference type="ARBA" id="ARBA00022801"/>
    </source>
</evidence>
<evidence type="ECO:0000256" key="10">
    <source>
        <dbReference type="ARBA" id="ARBA00023172"/>
    </source>
</evidence>